<name>A0A6M4JBD7_9MOLU</name>
<dbReference type="Proteomes" id="UP000502118">
    <property type="component" value="Chromosome"/>
</dbReference>
<feature type="transmembrane region" description="Helical" evidence="1">
    <location>
        <begin position="190"/>
        <end position="209"/>
    </location>
</feature>
<keyword evidence="1" id="KW-0812">Transmembrane</keyword>
<dbReference type="EMBL" id="CP053097">
    <property type="protein sequence ID" value="QJR44323.1"/>
    <property type="molecule type" value="Genomic_DNA"/>
</dbReference>
<feature type="transmembrane region" description="Helical" evidence="1">
    <location>
        <begin position="9"/>
        <end position="29"/>
    </location>
</feature>
<dbReference type="KEGG" id="mmio:HLA92_02695"/>
<sequence>MKSVKKTLFYYRVIMPLLWIGIFLIWIVLYFKSSFVETTFSTAMTPFLVLFLWICYKMLKLTKYKRTLEMYYIQKLYHKKNNKILAWYVKLLIGWYEYDKCITAINNYQPLKQIIDNYSKYTKQEDYFLTKKLDDNYIENSLYKSKIIYKTCIILSWIFLIIPFLYLALVITVFGFIAPLEETITRTNKPYNYIMHWVIPSLMIVVLVVKKILAKYIFRKYYLLYIYSVYTKEDQKYLLHLWRFKNDEFLFFVQNIKLNLTTKTLAGEIYIFNKKITL</sequence>
<evidence type="ECO:0000313" key="2">
    <source>
        <dbReference type="EMBL" id="QJR44323.1"/>
    </source>
</evidence>
<dbReference type="RefSeq" id="WP_171113284.1">
    <property type="nucleotide sequence ID" value="NZ_CP053097.1"/>
</dbReference>
<evidence type="ECO:0000313" key="3">
    <source>
        <dbReference type="Proteomes" id="UP000502118"/>
    </source>
</evidence>
<feature type="transmembrane region" description="Helical" evidence="1">
    <location>
        <begin position="35"/>
        <end position="56"/>
    </location>
</feature>
<organism evidence="2 3">
    <name type="scientific">Mycoplasma miroungirhinis</name>
    <dbReference type="NCBI Taxonomy" id="754516"/>
    <lineage>
        <taxon>Bacteria</taxon>
        <taxon>Bacillati</taxon>
        <taxon>Mycoplasmatota</taxon>
        <taxon>Mollicutes</taxon>
        <taxon>Mycoplasmataceae</taxon>
        <taxon>Mycoplasma</taxon>
    </lineage>
</organism>
<evidence type="ECO:0000256" key="1">
    <source>
        <dbReference type="SAM" id="Phobius"/>
    </source>
</evidence>
<gene>
    <name evidence="2" type="ORF">HLA92_02695</name>
</gene>
<accession>A0A6M4JBD7</accession>
<keyword evidence="1" id="KW-0472">Membrane</keyword>
<feature type="transmembrane region" description="Helical" evidence="1">
    <location>
        <begin position="154"/>
        <end position="178"/>
    </location>
</feature>
<dbReference type="AlphaFoldDB" id="A0A6M4JBD7"/>
<reference evidence="2 3" key="1">
    <citation type="submission" date="2020-05" db="EMBL/GenBank/DDBJ databases">
        <title>Novel Mycoplasma species detected in Mirounga angustirostris (northern elephant seal) from the USA.</title>
        <authorList>
            <person name="Volokhov D.V."/>
        </authorList>
    </citation>
    <scope>NUCLEOTIDE SEQUENCE [LARGE SCALE GENOMIC DNA]</scope>
    <source>
        <strain evidence="2 3">Mirounga ES2806-NAS</strain>
    </source>
</reference>
<keyword evidence="3" id="KW-1185">Reference proteome</keyword>
<keyword evidence="1" id="KW-1133">Transmembrane helix</keyword>
<proteinExistence type="predicted"/>
<protein>
    <submittedName>
        <fullName evidence="2">Uncharacterized protein</fullName>
    </submittedName>
</protein>